<protein>
    <submittedName>
        <fullName evidence="1">Uncharacterized protein</fullName>
    </submittedName>
</protein>
<organism evidence="1 2">
    <name type="scientific">Pyricularia oryzae</name>
    <name type="common">Rice blast fungus</name>
    <name type="synonym">Magnaporthe oryzae</name>
    <dbReference type="NCBI Taxonomy" id="318829"/>
    <lineage>
        <taxon>Eukaryota</taxon>
        <taxon>Fungi</taxon>
        <taxon>Dikarya</taxon>
        <taxon>Ascomycota</taxon>
        <taxon>Pezizomycotina</taxon>
        <taxon>Sordariomycetes</taxon>
        <taxon>Sordariomycetidae</taxon>
        <taxon>Magnaporthales</taxon>
        <taxon>Pyriculariaceae</taxon>
        <taxon>Pyricularia</taxon>
    </lineage>
</organism>
<gene>
    <name evidence="1" type="ORF">PoMZ_01160</name>
</gene>
<sequence>MSPAEPLPPKVYLVPCDLTSNAHTELLYNQRVTCGWAKEGIERWKSLSAQGNLVMYWLVLNDNTPEKDDLIKTHCDRYPNQATPIQDTAAQIWGQERTPSNDSFIPIGHIGLGRLQPDSEYVVLMKQAQPPAGPTDVVTWVGPFYVSWVMQRLGIGNFAMTEIERLAASPPVNGTIIALDAIAPDHAMAPALVRTFYTHFGNPAPTKSNHDWYLKQGYKPYHRKTAYPWTDIMTGEVNMLDTVLMQKRL</sequence>
<dbReference type="OMA" id="STVWIKS"/>
<evidence type="ECO:0000313" key="2">
    <source>
        <dbReference type="Proteomes" id="UP000294847"/>
    </source>
</evidence>
<proteinExistence type="predicted"/>
<name>A0A4P7N835_PYROR</name>
<dbReference type="Proteomes" id="UP000294847">
    <property type="component" value="Chromosome 2"/>
</dbReference>
<dbReference type="AlphaFoldDB" id="A0A4P7N835"/>
<evidence type="ECO:0000313" key="1">
    <source>
        <dbReference type="EMBL" id="QBZ56254.1"/>
    </source>
</evidence>
<dbReference type="VEuPathDB" id="FungiDB:M_BR32_EuGene_00010551"/>
<accession>A0A4P7N835</accession>
<dbReference type="EMBL" id="CP034205">
    <property type="protein sequence ID" value="QBZ56254.1"/>
    <property type="molecule type" value="Genomic_DNA"/>
</dbReference>
<reference evidence="1 2" key="1">
    <citation type="journal article" date="2019" name="Mol. Biol. Evol.">
        <title>Blast fungal genomes show frequent chromosomal changes, gene gains and losses, and effector gene turnover.</title>
        <authorList>
            <person name="Gomez Luciano L.B."/>
            <person name="Jason Tsai I."/>
            <person name="Chuma I."/>
            <person name="Tosa Y."/>
            <person name="Chen Y.H."/>
            <person name="Li J.Y."/>
            <person name="Li M.Y."/>
            <person name="Jade Lu M.Y."/>
            <person name="Nakayashiki H."/>
            <person name="Li W.H."/>
        </authorList>
    </citation>
    <scope>NUCLEOTIDE SEQUENCE [LARGE SCALE GENOMIC DNA]</scope>
    <source>
        <strain evidence="1">MZ5-1-6</strain>
    </source>
</reference>